<reference evidence="7" key="1">
    <citation type="journal article" date="2021" name="PeerJ">
        <title>Extensive microbial diversity within the chicken gut microbiome revealed by metagenomics and culture.</title>
        <authorList>
            <person name="Gilroy R."/>
            <person name="Ravi A."/>
            <person name="Getino M."/>
            <person name="Pursley I."/>
            <person name="Horton D.L."/>
            <person name="Alikhan N.F."/>
            <person name="Baker D."/>
            <person name="Gharbi K."/>
            <person name="Hall N."/>
            <person name="Watson M."/>
            <person name="Adriaenssens E.M."/>
            <person name="Foster-Nyarko E."/>
            <person name="Jarju S."/>
            <person name="Secka A."/>
            <person name="Antonio M."/>
            <person name="Oren A."/>
            <person name="Chaudhuri R.R."/>
            <person name="La Ragione R."/>
            <person name="Hildebrand F."/>
            <person name="Pallen M.J."/>
        </authorList>
    </citation>
    <scope>NUCLEOTIDE SEQUENCE</scope>
    <source>
        <strain evidence="7">ChiSjej3B21-8574</strain>
    </source>
</reference>
<organism evidence="7 8">
    <name type="scientific">Candidatus Anaerostipes avistercoris</name>
    <dbReference type="NCBI Taxonomy" id="2838462"/>
    <lineage>
        <taxon>Bacteria</taxon>
        <taxon>Bacillati</taxon>
        <taxon>Bacillota</taxon>
        <taxon>Clostridia</taxon>
        <taxon>Lachnospirales</taxon>
        <taxon>Lachnospiraceae</taxon>
        <taxon>Anaerostipes</taxon>
    </lineage>
</organism>
<dbReference type="AlphaFoldDB" id="A0A9D2PK92"/>
<evidence type="ECO:0000256" key="1">
    <source>
        <dbReference type="ARBA" id="ARBA00009741"/>
    </source>
</evidence>
<dbReference type="GO" id="GO:0008276">
    <property type="term" value="F:protein methyltransferase activity"/>
    <property type="evidence" value="ECO:0007669"/>
    <property type="project" value="UniProtKB-UniRule"/>
</dbReference>
<evidence type="ECO:0000256" key="5">
    <source>
        <dbReference type="ARBA" id="ARBA00022691"/>
    </source>
</evidence>
<evidence type="ECO:0000256" key="4">
    <source>
        <dbReference type="ARBA" id="ARBA00022679"/>
    </source>
</evidence>
<comment type="function">
    <text evidence="6">Methylates ribosomal protein L11.</text>
</comment>
<dbReference type="HAMAP" id="MF_00735">
    <property type="entry name" value="Methyltr_PrmA"/>
    <property type="match status" value="1"/>
</dbReference>
<feature type="binding site" evidence="6">
    <location>
        <position position="161"/>
    </location>
    <ligand>
        <name>S-adenosyl-L-methionine</name>
        <dbReference type="ChEBI" id="CHEBI:59789"/>
    </ligand>
</feature>
<dbReference type="NCBIfam" id="TIGR00406">
    <property type="entry name" value="prmA"/>
    <property type="match status" value="1"/>
</dbReference>
<dbReference type="PANTHER" id="PTHR43648">
    <property type="entry name" value="ELECTRON TRANSFER FLAVOPROTEIN BETA SUBUNIT LYSINE METHYLTRANSFERASE"/>
    <property type="match status" value="1"/>
</dbReference>
<dbReference type="InterPro" id="IPR004498">
    <property type="entry name" value="Ribosomal_PrmA_MeTrfase"/>
</dbReference>
<dbReference type="GO" id="GO:0005840">
    <property type="term" value="C:ribosome"/>
    <property type="evidence" value="ECO:0007669"/>
    <property type="project" value="UniProtKB-KW"/>
</dbReference>
<dbReference type="GO" id="GO:0032259">
    <property type="term" value="P:methylation"/>
    <property type="evidence" value="ECO:0007669"/>
    <property type="project" value="UniProtKB-KW"/>
</dbReference>
<feature type="binding site" evidence="6">
    <location>
        <position position="204"/>
    </location>
    <ligand>
        <name>S-adenosyl-L-methionine</name>
        <dbReference type="ChEBI" id="CHEBI:59789"/>
    </ligand>
</feature>
<name>A0A9D2PK92_9FIRM</name>
<comment type="caution">
    <text evidence="7">The sequence shown here is derived from an EMBL/GenBank/DDBJ whole genome shotgun (WGS) entry which is preliminary data.</text>
</comment>
<dbReference type="Pfam" id="PF06325">
    <property type="entry name" value="PrmA"/>
    <property type="match status" value="1"/>
</dbReference>
<dbReference type="Gene3D" id="3.40.50.150">
    <property type="entry name" value="Vaccinia Virus protein VP39"/>
    <property type="match status" value="1"/>
</dbReference>
<reference evidence="7" key="2">
    <citation type="submission" date="2021-04" db="EMBL/GenBank/DDBJ databases">
        <authorList>
            <person name="Gilroy R."/>
        </authorList>
    </citation>
    <scope>NUCLEOTIDE SEQUENCE</scope>
    <source>
        <strain evidence="7">ChiSjej3B21-8574</strain>
    </source>
</reference>
<evidence type="ECO:0000313" key="7">
    <source>
        <dbReference type="EMBL" id="HJC51128.1"/>
    </source>
</evidence>
<evidence type="ECO:0000256" key="3">
    <source>
        <dbReference type="ARBA" id="ARBA00022603"/>
    </source>
</evidence>
<keyword evidence="7" id="KW-0687">Ribonucleoprotein</keyword>
<proteinExistence type="inferred from homology"/>
<keyword evidence="5 6" id="KW-0949">S-adenosyl-L-methionine</keyword>
<feature type="binding site" evidence="6">
    <location>
        <position position="182"/>
    </location>
    <ligand>
        <name>S-adenosyl-L-methionine</name>
        <dbReference type="ChEBI" id="CHEBI:59789"/>
    </ligand>
</feature>
<dbReference type="EC" id="2.1.1.-" evidence="6"/>
<keyword evidence="2 6" id="KW-0963">Cytoplasm</keyword>
<feature type="binding site" evidence="6">
    <location>
        <position position="255"/>
    </location>
    <ligand>
        <name>S-adenosyl-L-methionine</name>
        <dbReference type="ChEBI" id="CHEBI:59789"/>
    </ligand>
</feature>
<keyword evidence="4 6" id="KW-0808">Transferase</keyword>
<keyword evidence="3 6" id="KW-0489">Methyltransferase</keyword>
<dbReference type="CDD" id="cd02440">
    <property type="entry name" value="AdoMet_MTases"/>
    <property type="match status" value="1"/>
</dbReference>
<dbReference type="Proteomes" id="UP000823904">
    <property type="component" value="Unassembled WGS sequence"/>
</dbReference>
<evidence type="ECO:0000313" key="8">
    <source>
        <dbReference type="Proteomes" id="UP000823904"/>
    </source>
</evidence>
<comment type="subcellular location">
    <subcellularLocation>
        <location evidence="6">Cytoplasm</location>
    </subcellularLocation>
</comment>
<comment type="catalytic activity">
    <reaction evidence="6">
        <text>L-lysyl-[protein] + 3 S-adenosyl-L-methionine = N(6),N(6),N(6)-trimethyl-L-lysyl-[protein] + 3 S-adenosyl-L-homocysteine + 3 H(+)</text>
        <dbReference type="Rhea" id="RHEA:54192"/>
        <dbReference type="Rhea" id="RHEA-COMP:9752"/>
        <dbReference type="Rhea" id="RHEA-COMP:13826"/>
        <dbReference type="ChEBI" id="CHEBI:15378"/>
        <dbReference type="ChEBI" id="CHEBI:29969"/>
        <dbReference type="ChEBI" id="CHEBI:57856"/>
        <dbReference type="ChEBI" id="CHEBI:59789"/>
        <dbReference type="ChEBI" id="CHEBI:61961"/>
    </reaction>
</comment>
<dbReference type="PIRSF" id="PIRSF000401">
    <property type="entry name" value="RPL11_MTase"/>
    <property type="match status" value="1"/>
</dbReference>
<dbReference type="PANTHER" id="PTHR43648:SF1">
    <property type="entry name" value="ELECTRON TRANSFER FLAVOPROTEIN BETA SUBUNIT LYSINE METHYLTRANSFERASE"/>
    <property type="match status" value="1"/>
</dbReference>
<dbReference type="InterPro" id="IPR050078">
    <property type="entry name" value="Ribosomal_L11_MeTrfase_PrmA"/>
</dbReference>
<comment type="similarity">
    <text evidence="1 6">Belongs to the methyltransferase superfamily. PrmA family.</text>
</comment>
<gene>
    <name evidence="6 7" type="primary">prmA</name>
    <name evidence="7" type="ORF">H9754_11285</name>
</gene>
<dbReference type="EMBL" id="DWWD01000043">
    <property type="protein sequence ID" value="HJC51128.1"/>
    <property type="molecule type" value="Genomic_DNA"/>
</dbReference>
<sequence>MGWNKITIHTVTSAEDMISYELTELGAAGVEIEDHVPLTEEEMKVMYVDLLPDEIAPDDGKAKIHCYFDEEENLENVTLKIQEMLHRLSGFMDIGEGTISFDKTKEEDWVNNWKKFFKPIQLDEQIVIKPTWETLENPKEDTIVIEIDPGTAFGTGSHETTKLCIEGMKPYIKPGTTILDVGCGSAILSIIALKLGASHAVLTDIDPNAITAAGENFQVNHIPENQYEIYQGNILEDQEFARMIGKRRYPLIAANILADVLLPLIEIADQFMTDDGVFVLSGIIDTKEQEIADKLEAFGFEILETRRMKDWVSVTAGKRK</sequence>
<dbReference type="InterPro" id="IPR029063">
    <property type="entry name" value="SAM-dependent_MTases_sf"/>
</dbReference>
<accession>A0A9D2PK92</accession>
<keyword evidence="7" id="KW-0689">Ribosomal protein</keyword>
<evidence type="ECO:0000256" key="6">
    <source>
        <dbReference type="HAMAP-Rule" id="MF_00735"/>
    </source>
</evidence>
<evidence type="ECO:0000256" key="2">
    <source>
        <dbReference type="ARBA" id="ARBA00022490"/>
    </source>
</evidence>
<dbReference type="GO" id="GO:0005737">
    <property type="term" value="C:cytoplasm"/>
    <property type="evidence" value="ECO:0007669"/>
    <property type="project" value="UniProtKB-SubCell"/>
</dbReference>
<protein>
    <recommendedName>
        <fullName evidence="6">Ribosomal protein L11 methyltransferase</fullName>
        <shortName evidence="6">L11 Mtase</shortName>
        <ecNumber evidence="6">2.1.1.-</ecNumber>
    </recommendedName>
</protein>
<dbReference type="SUPFAM" id="SSF53335">
    <property type="entry name" value="S-adenosyl-L-methionine-dependent methyltransferases"/>
    <property type="match status" value="1"/>
</dbReference>